<evidence type="ECO:0000256" key="4">
    <source>
        <dbReference type="ARBA" id="ARBA00022741"/>
    </source>
</evidence>
<comment type="catalytic activity">
    <reaction evidence="8">
        <text>L-seryl-[protein] + ATP = O-phospho-L-seryl-[protein] + ADP + H(+)</text>
        <dbReference type="Rhea" id="RHEA:17989"/>
        <dbReference type="Rhea" id="RHEA-COMP:9863"/>
        <dbReference type="Rhea" id="RHEA-COMP:11604"/>
        <dbReference type="ChEBI" id="CHEBI:15378"/>
        <dbReference type="ChEBI" id="CHEBI:29999"/>
        <dbReference type="ChEBI" id="CHEBI:30616"/>
        <dbReference type="ChEBI" id="CHEBI:83421"/>
        <dbReference type="ChEBI" id="CHEBI:456216"/>
        <dbReference type="EC" id="2.7.11.1"/>
    </reaction>
</comment>
<evidence type="ECO:0000256" key="2">
    <source>
        <dbReference type="ARBA" id="ARBA00022527"/>
    </source>
</evidence>
<dbReference type="PANTHER" id="PTHR44329:SF285">
    <property type="entry name" value="V-MOS MOLONEY MURINE SARCOMA VIRAL ONCO HOMOLOG"/>
    <property type="match status" value="1"/>
</dbReference>
<dbReference type="EC" id="2.7.11.1" evidence="1"/>
<dbReference type="PROSITE" id="PS50011">
    <property type="entry name" value="PROTEIN_KINASE_DOM"/>
    <property type="match status" value="1"/>
</dbReference>
<evidence type="ECO:0000313" key="12">
    <source>
        <dbReference type="Proteomes" id="UP000472277"/>
    </source>
</evidence>
<organism evidence="11 12">
    <name type="scientific">Salmo trutta</name>
    <name type="common">Brown trout</name>
    <dbReference type="NCBI Taxonomy" id="8032"/>
    <lineage>
        <taxon>Eukaryota</taxon>
        <taxon>Metazoa</taxon>
        <taxon>Chordata</taxon>
        <taxon>Craniata</taxon>
        <taxon>Vertebrata</taxon>
        <taxon>Euteleostomi</taxon>
        <taxon>Actinopterygii</taxon>
        <taxon>Neopterygii</taxon>
        <taxon>Teleostei</taxon>
        <taxon>Protacanthopterygii</taxon>
        <taxon>Salmoniformes</taxon>
        <taxon>Salmonidae</taxon>
        <taxon>Salmoninae</taxon>
        <taxon>Salmo</taxon>
    </lineage>
</organism>
<feature type="compositionally biased region" description="Basic and acidic residues" evidence="9">
    <location>
        <begin position="231"/>
        <end position="253"/>
    </location>
</feature>
<dbReference type="InterPro" id="IPR011009">
    <property type="entry name" value="Kinase-like_dom_sf"/>
</dbReference>
<comment type="catalytic activity">
    <reaction evidence="7">
        <text>L-threonyl-[protein] + ATP = O-phospho-L-threonyl-[protein] + ADP + H(+)</text>
        <dbReference type="Rhea" id="RHEA:46608"/>
        <dbReference type="Rhea" id="RHEA-COMP:11060"/>
        <dbReference type="Rhea" id="RHEA-COMP:11605"/>
        <dbReference type="ChEBI" id="CHEBI:15378"/>
        <dbReference type="ChEBI" id="CHEBI:30013"/>
        <dbReference type="ChEBI" id="CHEBI:30616"/>
        <dbReference type="ChEBI" id="CHEBI:61977"/>
        <dbReference type="ChEBI" id="CHEBI:456216"/>
        <dbReference type="EC" id="2.7.11.1"/>
    </reaction>
</comment>
<dbReference type="SMART" id="SM00220">
    <property type="entry name" value="S_TKc"/>
    <property type="match status" value="1"/>
</dbReference>
<reference evidence="11" key="2">
    <citation type="submission" date="2025-09" db="UniProtKB">
        <authorList>
            <consortium name="Ensembl"/>
        </authorList>
    </citation>
    <scope>IDENTIFICATION</scope>
</reference>
<sequence length="327" mass="36805">MRKLSFACCLKNFIHLSILELAAFHRQIIATISPYISQLNGSMGRSQPGTTTHAAHRTRGVGFIYRGVYFEETVGVKKVKKCAKNKLASRHAHLRHKNIVCIIANTTCIPVNLVNGDNIGTRVMEYAREGNLHQVIYGCAGMLAVDRLARVACLEASIDLFFAVRYGIVHLDIKPANVLVSREDLCKIVDFGCSLKLELGGEGLSSLTPQMSHGRDTYTHRVPEGLNGEDMSPKSDILSHPDQERPYRGDRQHTSTFQGDPVETLCSSAQCLWKHCAQVLGEPRWRPSTQDVLTDLDKIWSEPYFFCLYQPRLIFICHYQARLYIIV</sequence>
<dbReference type="AlphaFoldDB" id="A0A674A0S5"/>
<feature type="domain" description="Protein kinase" evidence="10">
    <location>
        <begin position="37"/>
        <end position="305"/>
    </location>
</feature>
<evidence type="ECO:0000256" key="1">
    <source>
        <dbReference type="ARBA" id="ARBA00012513"/>
    </source>
</evidence>
<dbReference type="Pfam" id="PF00069">
    <property type="entry name" value="Pkinase"/>
    <property type="match status" value="1"/>
</dbReference>
<keyword evidence="2" id="KW-0723">Serine/threonine-protein kinase</keyword>
<dbReference type="Gene3D" id="1.10.510.10">
    <property type="entry name" value="Transferase(Phosphotransferase) domain 1"/>
    <property type="match status" value="1"/>
</dbReference>
<dbReference type="Proteomes" id="UP000472277">
    <property type="component" value="Chromosome 2"/>
</dbReference>
<proteinExistence type="predicted"/>
<protein>
    <recommendedName>
        <fullName evidence="1">non-specific serine/threonine protein kinase</fullName>
        <ecNumber evidence="1">2.7.11.1</ecNumber>
    </recommendedName>
</protein>
<dbReference type="GO" id="GO:0005524">
    <property type="term" value="F:ATP binding"/>
    <property type="evidence" value="ECO:0007669"/>
    <property type="project" value="UniProtKB-KW"/>
</dbReference>
<keyword evidence="3" id="KW-0808">Transferase</keyword>
<keyword evidence="4" id="KW-0547">Nucleotide-binding</keyword>
<evidence type="ECO:0000256" key="7">
    <source>
        <dbReference type="ARBA" id="ARBA00047899"/>
    </source>
</evidence>
<evidence type="ECO:0000256" key="8">
    <source>
        <dbReference type="ARBA" id="ARBA00048679"/>
    </source>
</evidence>
<evidence type="ECO:0000256" key="3">
    <source>
        <dbReference type="ARBA" id="ARBA00022679"/>
    </source>
</evidence>
<dbReference type="PROSITE" id="PS00108">
    <property type="entry name" value="PROTEIN_KINASE_ST"/>
    <property type="match status" value="1"/>
</dbReference>
<evidence type="ECO:0000313" key="11">
    <source>
        <dbReference type="Ensembl" id="ENSSTUP00000052552.1"/>
    </source>
</evidence>
<dbReference type="InterPro" id="IPR051681">
    <property type="entry name" value="Ser/Thr_Kinases-Pseudokinases"/>
</dbReference>
<feature type="region of interest" description="Disordered" evidence="9">
    <location>
        <begin position="224"/>
        <end position="254"/>
    </location>
</feature>
<evidence type="ECO:0000256" key="5">
    <source>
        <dbReference type="ARBA" id="ARBA00022777"/>
    </source>
</evidence>
<accession>A0A674A0S5</accession>
<reference evidence="11" key="1">
    <citation type="submission" date="2025-08" db="UniProtKB">
        <authorList>
            <consortium name="Ensembl"/>
        </authorList>
    </citation>
    <scope>IDENTIFICATION</scope>
</reference>
<dbReference type="Ensembl" id="ENSSTUT00000054944.1">
    <property type="protein sequence ID" value="ENSSTUP00000052552.1"/>
    <property type="gene ID" value="ENSSTUG00000022193.1"/>
</dbReference>
<name>A0A674A0S5_SALTR</name>
<dbReference type="SUPFAM" id="SSF56112">
    <property type="entry name" value="Protein kinase-like (PK-like)"/>
    <property type="match status" value="1"/>
</dbReference>
<dbReference type="PANTHER" id="PTHR44329">
    <property type="entry name" value="SERINE/THREONINE-PROTEIN KINASE TNNI3K-RELATED"/>
    <property type="match status" value="1"/>
</dbReference>
<dbReference type="InParanoid" id="A0A674A0S5"/>
<evidence type="ECO:0000256" key="9">
    <source>
        <dbReference type="SAM" id="MobiDB-lite"/>
    </source>
</evidence>
<dbReference type="InterPro" id="IPR008271">
    <property type="entry name" value="Ser/Thr_kinase_AS"/>
</dbReference>
<keyword evidence="6" id="KW-0067">ATP-binding</keyword>
<evidence type="ECO:0000259" key="10">
    <source>
        <dbReference type="PROSITE" id="PS50011"/>
    </source>
</evidence>
<evidence type="ECO:0000256" key="6">
    <source>
        <dbReference type="ARBA" id="ARBA00022840"/>
    </source>
</evidence>
<dbReference type="InterPro" id="IPR000719">
    <property type="entry name" value="Prot_kinase_dom"/>
</dbReference>
<dbReference type="GO" id="GO:0004674">
    <property type="term" value="F:protein serine/threonine kinase activity"/>
    <property type="evidence" value="ECO:0007669"/>
    <property type="project" value="UniProtKB-KW"/>
</dbReference>
<keyword evidence="12" id="KW-1185">Reference proteome</keyword>
<keyword evidence="5" id="KW-0418">Kinase</keyword>